<gene>
    <name evidence="1" type="ORF">LX70_03970</name>
</gene>
<dbReference type="InterPro" id="IPR038763">
    <property type="entry name" value="DHH_sf"/>
</dbReference>
<protein>
    <submittedName>
        <fullName evidence="1">Oligoribonuclease NrnB/cAMP/cGMP phosphodiesterase (DHH superfamily)</fullName>
    </submittedName>
</protein>
<accession>A0A2S8RWC9</accession>
<dbReference type="PANTHER" id="PTHR46922:SF4">
    <property type="entry name" value="DHHA1 DOMAIN PROTEIN"/>
    <property type="match status" value="1"/>
</dbReference>
<comment type="caution">
    <text evidence="1">The sequence shown here is derived from an EMBL/GenBank/DDBJ whole genome shotgun (WGS) entry which is preliminary data.</text>
</comment>
<dbReference type="SUPFAM" id="SSF64182">
    <property type="entry name" value="DHH phosphoesterases"/>
    <property type="match status" value="1"/>
</dbReference>
<sequence length="312" mass="34033">MTKTICIYHGNCADGFTAAWAVRKALGDQVEYVPGTYGAPAPDVNGADVIMVDFSYKRPVLDQMAKAARSILILDHHKTAEADLKGFGVDMSAWTPPFGWKRHTMNVAQDICEGIPYASSYVIFDMDRSGAQIAWDFFHPGEQRPALVDYVADRDLWKFSETRSRDIAAWYFSHPYDFRVWSDLASTLETGAGRNAAAAEGAAIERKHHKDIGELLKITRREMVIGGHRVPVANLPYTMASDAAGAMAEDAPFAACYFDRADARVFSLRSRGEGGLDVAEIAANYGGGGHKNAAGFQMPIGWEGEAPSGQST</sequence>
<reference evidence="1 2" key="1">
    <citation type="submission" date="2018-02" db="EMBL/GenBank/DDBJ databases">
        <title>Genomic Encyclopedia of Archaeal and Bacterial Type Strains, Phase II (KMG-II): from individual species to whole genera.</title>
        <authorList>
            <person name="Goeker M."/>
        </authorList>
    </citation>
    <scope>NUCLEOTIDE SEQUENCE [LARGE SCALE GENOMIC DNA]</scope>
    <source>
        <strain evidence="1 2">DSM 18921</strain>
    </source>
</reference>
<organism evidence="1 2">
    <name type="scientific">Albidovulum denitrificans</name>
    <dbReference type="NCBI Taxonomy" id="404881"/>
    <lineage>
        <taxon>Bacteria</taxon>
        <taxon>Pseudomonadati</taxon>
        <taxon>Pseudomonadota</taxon>
        <taxon>Alphaproteobacteria</taxon>
        <taxon>Rhodobacterales</taxon>
        <taxon>Paracoccaceae</taxon>
        <taxon>Albidovulum</taxon>
    </lineage>
</organism>
<dbReference type="RefSeq" id="WP_105516562.1">
    <property type="nucleotide sequence ID" value="NZ_PVEP01000015.1"/>
</dbReference>
<evidence type="ECO:0000313" key="1">
    <source>
        <dbReference type="EMBL" id="PQV52864.1"/>
    </source>
</evidence>
<dbReference type="OrthoDB" id="10630at2"/>
<dbReference type="AlphaFoldDB" id="A0A2S8RWC9"/>
<dbReference type="Proteomes" id="UP000238338">
    <property type="component" value="Unassembled WGS sequence"/>
</dbReference>
<dbReference type="PANTHER" id="PTHR46922">
    <property type="entry name" value="DHHA1 DOMAIN PROTEIN"/>
    <property type="match status" value="1"/>
</dbReference>
<evidence type="ECO:0000313" key="2">
    <source>
        <dbReference type="Proteomes" id="UP000238338"/>
    </source>
</evidence>
<name>A0A2S8RWC9_9RHOB</name>
<proteinExistence type="predicted"/>
<dbReference type="EMBL" id="PVEP01000015">
    <property type="protein sequence ID" value="PQV52864.1"/>
    <property type="molecule type" value="Genomic_DNA"/>
</dbReference>
<dbReference type="Gene3D" id="3.10.310.30">
    <property type="match status" value="1"/>
</dbReference>
<keyword evidence="2" id="KW-1185">Reference proteome</keyword>